<evidence type="ECO:0000313" key="1">
    <source>
        <dbReference type="EMBL" id="QCD90670.1"/>
    </source>
</evidence>
<gene>
    <name evidence="1" type="ORF">DEO72_LG4g1627</name>
    <name evidence="2" type="ORF">DEO72_LG4g1628</name>
</gene>
<reference evidence="2 3" key="1">
    <citation type="submission" date="2019-04" db="EMBL/GenBank/DDBJ databases">
        <title>An improved genome assembly and genetic linkage map for asparagus bean, Vigna unguiculata ssp. sesquipedialis.</title>
        <authorList>
            <person name="Xia Q."/>
            <person name="Zhang R."/>
            <person name="Dong Y."/>
        </authorList>
    </citation>
    <scope>NUCLEOTIDE SEQUENCE [LARGE SCALE GENOMIC DNA]</scope>
    <source>
        <tissue evidence="2">Leaf</tissue>
    </source>
</reference>
<keyword evidence="3" id="KW-1185">Reference proteome</keyword>
<organism evidence="2 3">
    <name type="scientific">Vigna unguiculata</name>
    <name type="common">Cowpea</name>
    <dbReference type="NCBI Taxonomy" id="3917"/>
    <lineage>
        <taxon>Eukaryota</taxon>
        <taxon>Viridiplantae</taxon>
        <taxon>Streptophyta</taxon>
        <taxon>Embryophyta</taxon>
        <taxon>Tracheophyta</taxon>
        <taxon>Spermatophyta</taxon>
        <taxon>Magnoliopsida</taxon>
        <taxon>eudicotyledons</taxon>
        <taxon>Gunneridae</taxon>
        <taxon>Pentapetalae</taxon>
        <taxon>rosids</taxon>
        <taxon>fabids</taxon>
        <taxon>Fabales</taxon>
        <taxon>Fabaceae</taxon>
        <taxon>Papilionoideae</taxon>
        <taxon>50 kb inversion clade</taxon>
        <taxon>NPAAA clade</taxon>
        <taxon>indigoferoid/millettioid clade</taxon>
        <taxon>Phaseoleae</taxon>
        <taxon>Vigna</taxon>
    </lineage>
</organism>
<accession>A0A4D6LQ59</accession>
<evidence type="ECO:0000313" key="3">
    <source>
        <dbReference type="Proteomes" id="UP000501690"/>
    </source>
</evidence>
<dbReference type="Proteomes" id="UP000501690">
    <property type="component" value="Linkage Group LG4"/>
</dbReference>
<protein>
    <submittedName>
        <fullName evidence="2">Uncharacterized protein</fullName>
    </submittedName>
</protein>
<sequence length="130" mass="14557">MADFFLREYMPRFRINRGSKASWVLKTQIRCTVDASSTFEKSALPVPPCRSATTVDASSLFSPATYHRRYAAMPAFSTCCQRCASSDENNSCVTFGWGSSCCVSSRFVAGELLIVVVYWLFARDFGRSRC</sequence>
<name>A0A4D6LQ59_VIGUN</name>
<dbReference type="AlphaFoldDB" id="A0A4D6LQ59"/>
<dbReference type="EMBL" id="CP039348">
    <property type="protein sequence ID" value="QCD90670.1"/>
    <property type="molecule type" value="Genomic_DNA"/>
</dbReference>
<evidence type="ECO:0000313" key="2">
    <source>
        <dbReference type="EMBL" id="QCD90671.1"/>
    </source>
</evidence>
<proteinExistence type="predicted"/>
<dbReference type="EMBL" id="CP039348">
    <property type="protein sequence ID" value="QCD90671.1"/>
    <property type="molecule type" value="Genomic_DNA"/>
</dbReference>